<dbReference type="EMBL" id="RKLX01000024">
    <property type="protein sequence ID" value="TGD17715.1"/>
    <property type="molecule type" value="Genomic_DNA"/>
</dbReference>
<protein>
    <recommendedName>
        <fullName evidence="2">Peptidase C39-like domain-containing protein</fullName>
    </recommendedName>
</protein>
<dbReference type="InterPro" id="IPR039564">
    <property type="entry name" value="Peptidase_C39-like"/>
</dbReference>
<organism evidence="3 4">
    <name type="scientific">Levilactobacillus suantsaiihabitans</name>
    <dbReference type="NCBI Taxonomy" id="2487722"/>
    <lineage>
        <taxon>Bacteria</taxon>
        <taxon>Bacillati</taxon>
        <taxon>Bacillota</taxon>
        <taxon>Bacilli</taxon>
        <taxon>Lactobacillales</taxon>
        <taxon>Lactobacillaceae</taxon>
        <taxon>Levilactobacillus</taxon>
    </lineage>
</organism>
<feature type="chain" id="PRO_5021419744" description="Peptidase C39-like domain-containing protein" evidence="1">
    <location>
        <begin position="39"/>
        <end position="312"/>
    </location>
</feature>
<keyword evidence="4" id="KW-1185">Reference proteome</keyword>
<evidence type="ECO:0000259" key="2">
    <source>
        <dbReference type="Pfam" id="PF13529"/>
    </source>
</evidence>
<comment type="caution">
    <text evidence="3">The sequence shown here is derived from an EMBL/GenBank/DDBJ whole genome shotgun (WGS) entry which is preliminary data.</text>
</comment>
<keyword evidence="1" id="KW-0732">Signal</keyword>
<evidence type="ECO:0000313" key="3">
    <source>
        <dbReference type="EMBL" id="TGD17715.1"/>
    </source>
</evidence>
<feature type="domain" description="Peptidase C39-like" evidence="2">
    <location>
        <begin position="138"/>
        <end position="287"/>
    </location>
</feature>
<dbReference type="Proteomes" id="UP000297348">
    <property type="component" value="Unassembled WGS sequence"/>
</dbReference>
<reference evidence="3 4" key="1">
    <citation type="submission" date="2018-10" db="EMBL/GenBank/DDBJ databases">
        <title>Lactobacillus sp. R7 and Lactobacillus sp. R19 isolated from fermented mustard green product of Taiwan.</title>
        <authorList>
            <person name="Lin S.-T."/>
        </authorList>
    </citation>
    <scope>NUCLEOTIDE SEQUENCE [LARGE SCALE GENOMIC DNA]</scope>
    <source>
        <strain evidence="3 4">BCRC 81129</strain>
    </source>
</reference>
<dbReference type="PANTHER" id="PTHR37806">
    <property type="entry name" value="LMO0724 PROTEIN"/>
    <property type="match status" value="1"/>
</dbReference>
<gene>
    <name evidence="3" type="ORF">EGT51_11370</name>
</gene>
<dbReference type="Gene3D" id="3.90.70.10">
    <property type="entry name" value="Cysteine proteinases"/>
    <property type="match status" value="1"/>
</dbReference>
<name>A0A4Z0J8H0_9LACO</name>
<proteinExistence type="predicted"/>
<dbReference type="OrthoDB" id="1654093at2"/>
<dbReference type="Pfam" id="PF13529">
    <property type="entry name" value="Peptidase_C39_2"/>
    <property type="match status" value="1"/>
</dbReference>
<dbReference type="PANTHER" id="PTHR37806:SF1">
    <property type="entry name" value="PEPTIDASE C39-LIKE DOMAIN-CONTAINING PROTEIN"/>
    <property type="match status" value="1"/>
</dbReference>
<feature type="signal peptide" evidence="1">
    <location>
        <begin position="1"/>
        <end position="38"/>
    </location>
</feature>
<evidence type="ECO:0000313" key="4">
    <source>
        <dbReference type="Proteomes" id="UP000297348"/>
    </source>
</evidence>
<sequence length="312" mass="34620">MSELKQIGDRKMKFKTMALSLAIAGAWSLGTGALSAQASTTQHIVSQKKVAKFGKVTGNSAGSLYAFQTSEGALTLRATHQLRNFKHTAWEISKSALVQKANGKTYRYYYVKALGAKQTAKGWVWHRYLKTPKTVKLGAPYISQQAVKAWMGCESASLLEGLHYKGVLKSTGLVAFMKHLPRSKNNNPNNGFAGSPYKVTPGVFQSIFPKPLAKWGNTYTPVKNISGAKLSQLRAQLRRHNPVVVYVTLHFAKAQYGHYFWGTGINNSHVMLLDGYRKGGYHVADPNHGKYWVSAKKFARSYNYKHFAVAVE</sequence>
<accession>A0A4Z0J8H0</accession>
<dbReference type="AlphaFoldDB" id="A0A4Z0J8H0"/>
<evidence type="ECO:0000256" key="1">
    <source>
        <dbReference type="SAM" id="SignalP"/>
    </source>
</evidence>